<keyword evidence="8" id="KW-1185">Reference proteome</keyword>
<dbReference type="NCBIfam" id="TIGR00632">
    <property type="entry name" value="vsr"/>
    <property type="match status" value="1"/>
</dbReference>
<dbReference type="GO" id="GO:0016787">
    <property type="term" value="F:hydrolase activity"/>
    <property type="evidence" value="ECO:0007669"/>
    <property type="project" value="UniProtKB-KW"/>
</dbReference>
<dbReference type="CDD" id="cd00221">
    <property type="entry name" value="Vsr"/>
    <property type="match status" value="1"/>
</dbReference>
<keyword evidence="3 6" id="KW-0227">DNA damage</keyword>
<name>A0ABR6JGI9_AGRRD</name>
<keyword evidence="1 6" id="KW-0540">Nuclease</keyword>
<comment type="caution">
    <text evidence="7">The sequence shown here is derived from an EMBL/GenBank/DDBJ whole genome shotgun (WGS) entry which is preliminary data.</text>
</comment>
<dbReference type="InterPro" id="IPR004603">
    <property type="entry name" value="DNA_mismatch_endonuc_vsr"/>
</dbReference>
<keyword evidence="5 6" id="KW-0234">DNA repair</keyword>
<evidence type="ECO:0000256" key="1">
    <source>
        <dbReference type="ARBA" id="ARBA00022722"/>
    </source>
</evidence>
<keyword evidence="4 6" id="KW-0378">Hydrolase</keyword>
<dbReference type="Gene3D" id="3.40.960.10">
    <property type="entry name" value="VSR Endonuclease"/>
    <property type="match status" value="1"/>
</dbReference>
<evidence type="ECO:0000256" key="6">
    <source>
        <dbReference type="PIRNR" id="PIRNR018267"/>
    </source>
</evidence>
<dbReference type="Pfam" id="PF03852">
    <property type="entry name" value="Vsr"/>
    <property type="match status" value="1"/>
</dbReference>
<evidence type="ECO:0000256" key="2">
    <source>
        <dbReference type="ARBA" id="ARBA00022759"/>
    </source>
</evidence>
<dbReference type="GO" id="GO:0004519">
    <property type="term" value="F:endonuclease activity"/>
    <property type="evidence" value="ECO:0007669"/>
    <property type="project" value="UniProtKB-KW"/>
</dbReference>
<sequence length="137" mass="15951">MAAIKGSHTKPELMVRHALHAKGLRYKLHSRDLPGKPDLVFPKYRAVVFVHGCFWHRHDCHLFKWPSTRQEFWAEKISRNVLNDDLAMAKLRENGWRIGTVWECALKGRTRLDFAIAMQKLADWVKSGESMLTIRGE</sequence>
<organism evidence="7 8">
    <name type="scientific">Agrobacterium radiobacter</name>
    <dbReference type="NCBI Taxonomy" id="362"/>
    <lineage>
        <taxon>Bacteria</taxon>
        <taxon>Pseudomonadati</taxon>
        <taxon>Pseudomonadota</taxon>
        <taxon>Alphaproteobacteria</taxon>
        <taxon>Hyphomicrobiales</taxon>
        <taxon>Rhizobiaceae</taxon>
        <taxon>Rhizobium/Agrobacterium group</taxon>
        <taxon>Agrobacterium</taxon>
        <taxon>Agrobacterium tumefaciens complex</taxon>
    </lineage>
</organism>
<comment type="function">
    <text evidence="6">May nick specific sequences that contain T:G mispairs resulting from m5C-deamination.</text>
</comment>
<comment type="similarity">
    <text evidence="6">Belongs to the vsr family.</text>
</comment>
<dbReference type="InterPro" id="IPR011335">
    <property type="entry name" value="Restrct_endonuc-II-like"/>
</dbReference>
<evidence type="ECO:0000313" key="8">
    <source>
        <dbReference type="Proteomes" id="UP000534590"/>
    </source>
</evidence>
<dbReference type="SUPFAM" id="SSF52980">
    <property type="entry name" value="Restriction endonuclease-like"/>
    <property type="match status" value="1"/>
</dbReference>
<proteinExistence type="inferred from homology"/>
<evidence type="ECO:0000256" key="3">
    <source>
        <dbReference type="ARBA" id="ARBA00022763"/>
    </source>
</evidence>
<reference evidence="7 8" key="1">
    <citation type="submission" date="2020-08" db="EMBL/GenBank/DDBJ databases">
        <title>Genomic Encyclopedia of Type Strains, Phase IV (KMG-V): Genome sequencing to study the core and pangenomes of soil and plant-associated prokaryotes.</title>
        <authorList>
            <person name="Whitman W."/>
        </authorList>
    </citation>
    <scope>NUCLEOTIDE SEQUENCE [LARGE SCALE GENOMIC DNA]</scope>
    <source>
        <strain evidence="7 8">SEMIA 461</strain>
    </source>
</reference>
<evidence type="ECO:0000256" key="4">
    <source>
        <dbReference type="ARBA" id="ARBA00022801"/>
    </source>
</evidence>
<accession>A0ABR6JGI9</accession>
<evidence type="ECO:0000256" key="5">
    <source>
        <dbReference type="ARBA" id="ARBA00023204"/>
    </source>
</evidence>
<evidence type="ECO:0000313" key="7">
    <source>
        <dbReference type="EMBL" id="MBB4493487.1"/>
    </source>
</evidence>
<dbReference type="EMBL" id="JACIHP010000013">
    <property type="protein sequence ID" value="MBB4493487.1"/>
    <property type="molecule type" value="Genomic_DNA"/>
</dbReference>
<dbReference type="Proteomes" id="UP000534590">
    <property type="component" value="Unassembled WGS sequence"/>
</dbReference>
<protein>
    <recommendedName>
        <fullName evidence="6">Very short patch repair endonuclease</fullName>
        <ecNumber evidence="6">3.1.-.-</ecNumber>
    </recommendedName>
</protein>
<keyword evidence="2 6" id="KW-0255">Endonuclease</keyword>
<dbReference type="EC" id="3.1.-.-" evidence="6"/>
<dbReference type="PIRSF" id="PIRSF018267">
    <property type="entry name" value="VSR_endonuc"/>
    <property type="match status" value="1"/>
</dbReference>
<gene>
    <name evidence="7" type="ORF">GGE40_005341</name>
</gene>